<dbReference type="GO" id="GO:0004222">
    <property type="term" value="F:metalloendopeptidase activity"/>
    <property type="evidence" value="ECO:0007669"/>
    <property type="project" value="TreeGrafter"/>
</dbReference>
<keyword evidence="2" id="KW-0645">Protease</keyword>
<evidence type="ECO:0000256" key="6">
    <source>
        <dbReference type="ARBA" id="ARBA00023049"/>
    </source>
</evidence>
<reference evidence="9 10" key="1">
    <citation type="submission" date="2019-09" db="EMBL/GenBank/DDBJ databases">
        <title>YIM 48816 draft genome.</title>
        <authorList>
            <person name="Jiang L."/>
        </authorList>
    </citation>
    <scope>NUCLEOTIDE SEQUENCE [LARGE SCALE GENOMIC DNA]</scope>
    <source>
        <strain evidence="9 10">YIM 48816</strain>
    </source>
</reference>
<name>A0A6L3T8C9_9HYPH</name>
<keyword evidence="10" id="KW-1185">Reference proteome</keyword>
<dbReference type="Gene3D" id="2.70.70.10">
    <property type="entry name" value="Glucose Permease (Domain IIA)"/>
    <property type="match status" value="1"/>
</dbReference>
<dbReference type="AlphaFoldDB" id="A0A6L3T8C9"/>
<dbReference type="Pfam" id="PF01551">
    <property type="entry name" value="Peptidase_M23"/>
    <property type="match status" value="1"/>
</dbReference>
<dbReference type="GO" id="GO:0046872">
    <property type="term" value="F:metal ion binding"/>
    <property type="evidence" value="ECO:0007669"/>
    <property type="project" value="UniProtKB-KW"/>
</dbReference>
<dbReference type="PANTHER" id="PTHR21666:SF288">
    <property type="entry name" value="CELL DIVISION PROTEIN YTFB"/>
    <property type="match status" value="1"/>
</dbReference>
<comment type="caution">
    <text evidence="9">The sequence shown here is derived from an EMBL/GenBank/DDBJ whole genome shotgun (WGS) entry which is preliminary data.</text>
</comment>
<dbReference type="EMBL" id="VZZK01000001">
    <property type="protein sequence ID" value="KAB1081582.1"/>
    <property type="molecule type" value="Genomic_DNA"/>
</dbReference>
<comment type="cofactor">
    <cofactor evidence="1">
        <name>Zn(2+)</name>
        <dbReference type="ChEBI" id="CHEBI:29105"/>
    </cofactor>
</comment>
<dbReference type="CDD" id="cd12797">
    <property type="entry name" value="M23_peptidase"/>
    <property type="match status" value="1"/>
</dbReference>
<feature type="region of interest" description="Disordered" evidence="7">
    <location>
        <begin position="98"/>
        <end position="139"/>
    </location>
</feature>
<dbReference type="InterPro" id="IPR016047">
    <property type="entry name" value="M23ase_b-sheet_dom"/>
</dbReference>
<dbReference type="OrthoDB" id="9805070at2"/>
<evidence type="ECO:0000313" key="10">
    <source>
        <dbReference type="Proteomes" id="UP000474159"/>
    </source>
</evidence>
<keyword evidence="6" id="KW-0482">Metalloprotease</keyword>
<evidence type="ECO:0000256" key="3">
    <source>
        <dbReference type="ARBA" id="ARBA00022723"/>
    </source>
</evidence>
<dbReference type="FunFam" id="2.70.70.10:FF:000006">
    <property type="entry name" value="M23 family peptidase"/>
    <property type="match status" value="1"/>
</dbReference>
<evidence type="ECO:0000256" key="1">
    <source>
        <dbReference type="ARBA" id="ARBA00001947"/>
    </source>
</evidence>
<sequence>MANPRRSTLVLGCGLALTAAWAVAASYFLVFHDEVLARFLARQALAQSAYETRLSDLQGKLDRAASDRTLTREAVEVRLSVLAERQEELSRRQAALAELTGEAPPSTGGGDPGVTGSLGEPEPLALRTTETAPKRERRSAREIGARLAALETRLDAAAQVQARSFDRVARSAARRAETLRGLVAGTGLDPARFERPMPGLGGPLVPISSDPFAQGLAQAQRSAGDEARLRRVAGALPLRRPILGEHAVSSGFGTRLDPFTRGLALHTGLDLKAETGEPARATAPGRVTAAEIAGGYGNMVELDHGYGVVTRYAHLARLGVAPGQWVRANDIVGYVGSTGRSTGSHLHYETRIDGEPVDPQRFLRAGAQLDAWQFNAR</sequence>
<evidence type="ECO:0000259" key="8">
    <source>
        <dbReference type="Pfam" id="PF01551"/>
    </source>
</evidence>
<proteinExistence type="predicted"/>
<dbReference type="Proteomes" id="UP000474159">
    <property type="component" value="Unassembled WGS sequence"/>
</dbReference>
<keyword evidence="5" id="KW-0862">Zinc</keyword>
<gene>
    <name evidence="9" type="ORF">F6X53_00260</name>
</gene>
<dbReference type="PANTHER" id="PTHR21666">
    <property type="entry name" value="PEPTIDASE-RELATED"/>
    <property type="match status" value="1"/>
</dbReference>
<evidence type="ECO:0000256" key="2">
    <source>
        <dbReference type="ARBA" id="ARBA00022670"/>
    </source>
</evidence>
<accession>A0A6L3T8C9</accession>
<dbReference type="GO" id="GO:0006508">
    <property type="term" value="P:proteolysis"/>
    <property type="evidence" value="ECO:0007669"/>
    <property type="project" value="UniProtKB-KW"/>
</dbReference>
<dbReference type="SUPFAM" id="SSF51261">
    <property type="entry name" value="Duplicated hybrid motif"/>
    <property type="match status" value="1"/>
</dbReference>
<keyword evidence="4" id="KW-0378">Hydrolase</keyword>
<dbReference type="InterPro" id="IPR050570">
    <property type="entry name" value="Cell_wall_metabolism_enzyme"/>
</dbReference>
<keyword evidence="3" id="KW-0479">Metal-binding</keyword>
<organism evidence="9 10">
    <name type="scientific">Methylobacterium soli</name>
    <dbReference type="NCBI Taxonomy" id="553447"/>
    <lineage>
        <taxon>Bacteria</taxon>
        <taxon>Pseudomonadati</taxon>
        <taxon>Pseudomonadota</taxon>
        <taxon>Alphaproteobacteria</taxon>
        <taxon>Hyphomicrobiales</taxon>
        <taxon>Methylobacteriaceae</taxon>
        <taxon>Methylobacterium</taxon>
    </lineage>
</organism>
<evidence type="ECO:0000256" key="4">
    <source>
        <dbReference type="ARBA" id="ARBA00022801"/>
    </source>
</evidence>
<protein>
    <submittedName>
        <fullName evidence="9">M23 family metallopeptidase</fullName>
    </submittedName>
</protein>
<evidence type="ECO:0000256" key="5">
    <source>
        <dbReference type="ARBA" id="ARBA00022833"/>
    </source>
</evidence>
<dbReference type="InterPro" id="IPR011055">
    <property type="entry name" value="Dup_hybrid_motif"/>
</dbReference>
<evidence type="ECO:0000313" key="9">
    <source>
        <dbReference type="EMBL" id="KAB1081582.1"/>
    </source>
</evidence>
<evidence type="ECO:0000256" key="7">
    <source>
        <dbReference type="SAM" id="MobiDB-lite"/>
    </source>
</evidence>
<dbReference type="RefSeq" id="WP_150996036.1">
    <property type="nucleotide sequence ID" value="NZ_BPQY01000256.1"/>
</dbReference>
<feature type="domain" description="M23ase beta-sheet core" evidence="8">
    <location>
        <begin position="265"/>
        <end position="359"/>
    </location>
</feature>